<evidence type="ECO:0000256" key="3">
    <source>
        <dbReference type="ARBA" id="ARBA00022475"/>
    </source>
</evidence>
<name>A0A6A6WE19_9PEZI</name>
<dbReference type="Proteomes" id="UP000799437">
    <property type="component" value="Unassembled WGS sequence"/>
</dbReference>
<dbReference type="AlphaFoldDB" id="A0A6A6WE19"/>
<dbReference type="PANTHER" id="PTHR30574:SF1">
    <property type="entry name" value="SULPHUR TRANSPORT DOMAIN-CONTAINING PROTEIN"/>
    <property type="match status" value="1"/>
</dbReference>
<evidence type="ECO:0000313" key="9">
    <source>
        <dbReference type="EMBL" id="KAF2760304.1"/>
    </source>
</evidence>
<dbReference type="RefSeq" id="XP_033602755.1">
    <property type="nucleotide sequence ID" value="XM_033746660.1"/>
</dbReference>
<feature type="transmembrane region" description="Helical" evidence="8">
    <location>
        <begin position="76"/>
        <end position="93"/>
    </location>
</feature>
<keyword evidence="2" id="KW-0813">Transport</keyword>
<evidence type="ECO:0000256" key="5">
    <source>
        <dbReference type="ARBA" id="ARBA00022692"/>
    </source>
</evidence>
<keyword evidence="10" id="KW-1185">Reference proteome</keyword>
<sequence>MLSLCNLAFDKSLSFLIVHLQILLSSAPSHPSGMGELWRTALCGTAFGAALTYSGVFIPEVIMAQMKFQNFHMMRVFLTATASSAIVLSLPHSTSKPNIAARGPTPLPGLGPYGGNILGGILVGFGMTLAGACPGTVFVQVGAGVPSSLLVLAGSAIGGICYQAISGPLLKNCTSESSLPQRSTIPEILACSKETAILTYITLCSTVVFGSSFLESTTFDLPSPVVSGLVIGCVQFLSVVLRGRALGVSGVFSDTGKWFWDLVEGHDKPRNAQHTDRLHNYPTPTQTFATGLILGSLGLSISAVASLSSPTPLSVSTLRAVSGGFCLAVGALMGGGCTSGHGISGMAMLGISSVISVASMFAGGMALAQIY</sequence>
<evidence type="ECO:0000256" key="7">
    <source>
        <dbReference type="ARBA" id="ARBA00023136"/>
    </source>
</evidence>
<reference evidence="9" key="1">
    <citation type="journal article" date="2020" name="Stud. Mycol.">
        <title>101 Dothideomycetes genomes: a test case for predicting lifestyles and emergence of pathogens.</title>
        <authorList>
            <person name="Haridas S."/>
            <person name="Albert R."/>
            <person name="Binder M."/>
            <person name="Bloem J."/>
            <person name="Labutti K."/>
            <person name="Salamov A."/>
            <person name="Andreopoulos B."/>
            <person name="Baker S."/>
            <person name="Barry K."/>
            <person name="Bills G."/>
            <person name="Bluhm B."/>
            <person name="Cannon C."/>
            <person name="Castanera R."/>
            <person name="Culley D."/>
            <person name="Daum C."/>
            <person name="Ezra D."/>
            <person name="Gonzalez J."/>
            <person name="Henrissat B."/>
            <person name="Kuo A."/>
            <person name="Liang C."/>
            <person name="Lipzen A."/>
            <person name="Lutzoni F."/>
            <person name="Magnuson J."/>
            <person name="Mondo S."/>
            <person name="Nolan M."/>
            <person name="Ohm R."/>
            <person name="Pangilinan J."/>
            <person name="Park H.-J."/>
            <person name="Ramirez L."/>
            <person name="Alfaro M."/>
            <person name="Sun H."/>
            <person name="Tritt A."/>
            <person name="Yoshinaga Y."/>
            <person name="Zwiers L.-H."/>
            <person name="Turgeon B."/>
            <person name="Goodwin S."/>
            <person name="Spatafora J."/>
            <person name="Crous P."/>
            <person name="Grigoriev I."/>
        </authorList>
    </citation>
    <scope>NUCLEOTIDE SEQUENCE</scope>
    <source>
        <strain evidence="9">CBS 121739</strain>
    </source>
</reference>
<dbReference type="OrthoDB" id="10254418at2759"/>
<evidence type="ECO:0000256" key="2">
    <source>
        <dbReference type="ARBA" id="ARBA00022448"/>
    </source>
</evidence>
<evidence type="ECO:0000256" key="6">
    <source>
        <dbReference type="ARBA" id="ARBA00022989"/>
    </source>
</evidence>
<evidence type="ECO:0000256" key="8">
    <source>
        <dbReference type="SAM" id="Phobius"/>
    </source>
</evidence>
<keyword evidence="3" id="KW-1003">Cell membrane</keyword>
<comment type="subcellular location">
    <subcellularLocation>
        <location evidence="1">Cell inner membrane</location>
        <topology evidence="1">Multi-pass membrane protein</topology>
    </subcellularLocation>
</comment>
<evidence type="ECO:0000256" key="1">
    <source>
        <dbReference type="ARBA" id="ARBA00004429"/>
    </source>
</evidence>
<dbReference type="InterPro" id="IPR007272">
    <property type="entry name" value="Sulf_transp_TsuA/YedE"/>
</dbReference>
<feature type="transmembrane region" description="Helical" evidence="8">
    <location>
        <begin position="113"/>
        <end position="133"/>
    </location>
</feature>
<feature type="transmembrane region" description="Helical" evidence="8">
    <location>
        <begin position="287"/>
        <end position="307"/>
    </location>
</feature>
<feature type="transmembrane region" description="Helical" evidence="8">
    <location>
        <begin position="45"/>
        <end position="64"/>
    </location>
</feature>
<dbReference type="PANTHER" id="PTHR30574">
    <property type="entry name" value="INNER MEMBRANE PROTEIN YEDE"/>
    <property type="match status" value="1"/>
</dbReference>
<accession>A0A6A6WE19</accession>
<keyword evidence="6 8" id="KW-1133">Transmembrane helix</keyword>
<feature type="transmembrane region" description="Helical" evidence="8">
    <location>
        <begin position="313"/>
        <end position="334"/>
    </location>
</feature>
<proteinExistence type="predicted"/>
<feature type="transmembrane region" description="Helical" evidence="8">
    <location>
        <begin position="221"/>
        <end position="241"/>
    </location>
</feature>
<keyword evidence="5 8" id="KW-0812">Transmembrane</keyword>
<keyword evidence="7 8" id="KW-0472">Membrane</keyword>
<dbReference type="GeneID" id="54487714"/>
<organism evidence="9 10">
    <name type="scientific">Pseudovirgaria hyperparasitica</name>
    <dbReference type="NCBI Taxonomy" id="470096"/>
    <lineage>
        <taxon>Eukaryota</taxon>
        <taxon>Fungi</taxon>
        <taxon>Dikarya</taxon>
        <taxon>Ascomycota</taxon>
        <taxon>Pezizomycotina</taxon>
        <taxon>Dothideomycetes</taxon>
        <taxon>Dothideomycetes incertae sedis</taxon>
        <taxon>Acrospermales</taxon>
        <taxon>Acrospermaceae</taxon>
        <taxon>Pseudovirgaria</taxon>
    </lineage>
</organism>
<evidence type="ECO:0000313" key="10">
    <source>
        <dbReference type="Proteomes" id="UP000799437"/>
    </source>
</evidence>
<gene>
    <name evidence="9" type="ORF">EJ05DRAFT_498267</name>
</gene>
<dbReference type="Pfam" id="PF04143">
    <property type="entry name" value="Sulf_transp"/>
    <property type="match status" value="1"/>
</dbReference>
<keyword evidence="4" id="KW-0997">Cell inner membrane</keyword>
<dbReference type="EMBL" id="ML996568">
    <property type="protein sequence ID" value="KAF2760304.1"/>
    <property type="molecule type" value="Genomic_DNA"/>
</dbReference>
<feature type="transmembrane region" description="Helical" evidence="8">
    <location>
        <begin position="145"/>
        <end position="165"/>
    </location>
</feature>
<evidence type="ECO:0000256" key="4">
    <source>
        <dbReference type="ARBA" id="ARBA00022519"/>
    </source>
</evidence>
<dbReference type="GO" id="GO:0005886">
    <property type="term" value="C:plasma membrane"/>
    <property type="evidence" value="ECO:0007669"/>
    <property type="project" value="UniProtKB-SubCell"/>
</dbReference>
<feature type="transmembrane region" description="Helical" evidence="8">
    <location>
        <begin position="346"/>
        <end position="368"/>
    </location>
</feature>
<protein>
    <submittedName>
        <fullName evidence="9">Uncharacterized protein</fullName>
    </submittedName>
</protein>